<gene>
    <name evidence="1" type="ORF">GA0061099_102137</name>
</gene>
<proteinExistence type="predicted"/>
<dbReference type="EMBL" id="FMAE01000021">
    <property type="protein sequence ID" value="SCB51750.1"/>
    <property type="molecule type" value="Genomic_DNA"/>
</dbReference>
<dbReference type="RefSeq" id="WP_074448377.1">
    <property type="nucleotide sequence ID" value="NZ_FMAE01000021.1"/>
</dbReference>
<name>A0A1C3XHK7_9BRAD</name>
<protein>
    <recommendedName>
        <fullName evidence="3">DUF736 family protein</fullName>
    </recommendedName>
</protein>
<sequence>MTDRYDVVTSRKDKDGKFRSTKIGAAFVKGERISVVLDALPIGNSEGQAWLTLFPAKPKDDKAAANEPAAQDMNDSIPF</sequence>
<dbReference type="AlphaFoldDB" id="A0A1C3XHK7"/>
<evidence type="ECO:0000313" key="1">
    <source>
        <dbReference type="EMBL" id="SCB51750.1"/>
    </source>
</evidence>
<dbReference type="Proteomes" id="UP000183174">
    <property type="component" value="Unassembled WGS sequence"/>
</dbReference>
<accession>A0A1C3XHK7</accession>
<evidence type="ECO:0008006" key="3">
    <source>
        <dbReference type="Google" id="ProtNLM"/>
    </source>
</evidence>
<reference evidence="1 2" key="1">
    <citation type="submission" date="2016-08" db="EMBL/GenBank/DDBJ databases">
        <authorList>
            <person name="Seilhamer J.J."/>
        </authorList>
    </citation>
    <scope>NUCLEOTIDE SEQUENCE [LARGE SCALE GENOMIC DNA]</scope>
    <source>
        <strain evidence="1 2">CCBAU 10071</strain>
    </source>
</reference>
<organism evidence="1 2">
    <name type="scientific">Bradyrhizobium yuanmingense</name>
    <dbReference type="NCBI Taxonomy" id="108015"/>
    <lineage>
        <taxon>Bacteria</taxon>
        <taxon>Pseudomonadati</taxon>
        <taxon>Pseudomonadota</taxon>
        <taxon>Alphaproteobacteria</taxon>
        <taxon>Hyphomicrobiales</taxon>
        <taxon>Nitrobacteraceae</taxon>
        <taxon>Bradyrhizobium</taxon>
    </lineage>
</organism>
<evidence type="ECO:0000313" key="2">
    <source>
        <dbReference type="Proteomes" id="UP000183174"/>
    </source>
</evidence>